<evidence type="ECO:0000313" key="3">
    <source>
        <dbReference type="Proteomes" id="UP000275267"/>
    </source>
</evidence>
<dbReference type="AlphaFoldDB" id="A0A3L6QZ15"/>
<comment type="caution">
    <text evidence="2">The sequence shown here is derived from an EMBL/GenBank/DDBJ whole genome shotgun (WGS) entry which is preliminary data.</text>
</comment>
<keyword evidence="3" id="KW-1185">Reference proteome</keyword>
<keyword evidence="1" id="KW-0175">Coiled coil</keyword>
<sequence length="65" mass="7707">MKGLIQEFKQEREESKMLKQQLTSQQERAQQRLEEDMSYCQSLAMECGASEESIELWMASKLFEK</sequence>
<dbReference type="OrthoDB" id="692661at2759"/>
<evidence type="ECO:0000256" key="1">
    <source>
        <dbReference type="SAM" id="Coils"/>
    </source>
</evidence>
<organism evidence="2 3">
    <name type="scientific">Panicum miliaceum</name>
    <name type="common">Proso millet</name>
    <name type="synonym">Broomcorn millet</name>
    <dbReference type="NCBI Taxonomy" id="4540"/>
    <lineage>
        <taxon>Eukaryota</taxon>
        <taxon>Viridiplantae</taxon>
        <taxon>Streptophyta</taxon>
        <taxon>Embryophyta</taxon>
        <taxon>Tracheophyta</taxon>
        <taxon>Spermatophyta</taxon>
        <taxon>Magnoliopsida</taxon>
        <taxon>Liliopsida</taxon>
        <taxon>Poales</taxon>
        <taxon>Poaceae</taxon>
        <taxon>PACMAD clade</taxon>
        <taxon>Panicoideae</taxon>
        <taxon>Panicodae</taxon>
        <taxon>Paniceae</taxon>
        <taxon>Panicinae</taxon>
        <taxon>Panicum</taxon>
        <taxon>Panicum sect. Panicum</taxon>
    </lineage>
</organism>
<name>A0A3L6QZ15_PANMI</name>
<feature type="coiled-coil region" evidence="1">
    <location>
        <begin position="1"/>
        <end position="32"/>
    </location>
</feature>
<gene>
    <name evidence="2" type="ORF">C2845_PM08G17230</name>
</gene>
<proteinExistence type="predicted"/>
<evidence type="ECO:0000313" key="2">
    <source>
        <dbReference type="EMBL" id="RLM92459.1"/>
    </source>
</evidence>
<accession>A0A3L6QZ15</accession>
<dbReference type="EMBL" id="PQIB02000010">
    <property type="protein sequence ID" value="RLM92459.1"/>
    <property type="molecule type" value="Genomic_DNA"/>
</dbReference>
<dbReference type="Proteomes" id="UP000275267">
    <property type="component" value="Unassembled WGS sequence"/>
</dbReference>
<protein>
    <submittedName>
        <fullName evidence="2">Transposon protein, putative, CACTA, En/Spm sub-class</fullName>
    </submittedName>
</protein>
<reference evidence="3" key="1">
    <citation type="journal article" date="2019" name="Nat. Commun.">
        <title>The genome of broomcorn millet.</title>
        <authorList>
            <person name="Zou C."/>
            <person name="Miki D."/>
            <person name="Li D."/>
            <person name="Tang Q."/>
            <person name="Xiao L."/>
            <person name="Rajput S."/>
            <person name="Deng P."/>
            <person name="Jia W."/>
            <person name="Huang R."/>
            <person name="Zhang M."/>
            <person name="Sun Y."/>
            <person name="Hu J."/>
            <person name="Fu X."/>
            <person name="Schnable P.S."/>
            <person name="Li F."/>
            <person name="Zhang H."/>
            <person name="Feng B."/>
            <person name="Zhu X."/>
            <person name="Liu R."/>
            <person name="Schnable J.C."/>
            <person name="Zhu J.-K."/>
            <person name="Zhang H."/>
        </authorList>
    </citation>
    <scope>NUCLEOTIDE SEQUENCE [LARGE SCALE GENOMIC DNA]</scope>
</reference>